<evidence type="ECO:0000256" key="2">
    <source>
        <dbReference type="ARBA" id="ARBA00022840"/>
    </source>
</evidence>
<proteinExistence type="predicted"/>
<keyword evidence="3" id="KW-0143">Chaperone</keyword>
<protein>
    <submittedName>
        <fullName evidence="4">Uncharacterized protein</fullName>
    </submittedName>
</protein>
<dbReference type="InterPro" id="IPR017998">
    <property type="entry name" value="Chaperone_TCP-1"/>
</dbReference>
<accession>A0A3P6NUJ1</accession>
<name>A0A3P6NUJ1_ANISI</name>
<dbReference type="Gene3D" id="1.10.560.10">
    <property type="entry name" value="GroEL-like equatorial domain"/>
    <property type="match status" value="1"/>
</dbReference>
<gene>
    <name evidence="4" type="ORF">ASIM_LOCUS6501</name>
</gene>
<sequence length="90" mass="9662">MCYNAGIDATDILNKLRHRHANGDKWSGVDINTESVRNNLDACIWEPALVKKNAIVAATEAACLVLSIDQTVKNPRAQSGGSMPGMPGQQ</sequence>
<dbReference type="PANTHER" id="PTHR11353">
    <property type="entry name" value="CHAPERONIN"/>
    <property type="match status" value="1"/>
</dbReference>
<evidence type="ECO:0000256" key="1">
    <source>
        <dbReference type="ARBA" id="ARBA00022741"/>
    </source>
</evidence>
<dbReference type="OrthoDB" id="1935484at2759"/>
<dbReference type="AlphaFoldDB" id="A0A3P6NUJ1"/>
<dbReference type="SUPFAM" id="SSF48592">
    <property type="entry name" value="GroEL equatorial domain-like"/>
    <property type="match status" value="1"/>
</dbReference>
<keyword evidence="2" id="KW-0067">ATP-binding</keyword>
<reference evidence="4 5" key="1">
    <citation type="submission" date="2018-11" db="EMBL/GenBank/DDBJ databases">
        <authorList>
            <consortium name="Pathogen Informatics"/>
        </authorList>
    </citation>
    <scope>NUCLEOTIDE SEQUENCE [LARGE SCALE GENOMIC DNA]</scope>
</reference>
<dbReference type="GO" id="GO:0005524">
    <property type="term" value="F:ATP binding"/>
    <property type="evidence" value="ECO:0007669"/>
    <property type="project" value="UniProtKB-KW"/>
</dbReference>
<dbReference type="GO" id="GO:0140662">
    <property type="term" value="F:ATP-dependent protein folding chaperone"/>
    <property type="evidence" value="ECO:0007669"/>
    <property type="project" value="InterPro"/>
</dbReference>
<dbReference type="Proteomes" id="UP000267096">
    <property type="component" value="Unassembled WGS sequence"/>
</dbReference>
<evidence type="ECO:0000313" key="4">
    <source>
        <dbReference type="EMBL" id="VDK27159.1"/>
    </source>
</evidence>
<dbReference type="InterPro" id="IPR002423">
    <property type="entry name" value="Cpn60/GroEL/TCP-1"/>
</dbReference>
<evidence type="ECO:0000256" key="3">
    <source>
        <dbReference type="ARBA" id="ARBA00023186"/>
    </source>
</evidence>
<keyword evidence="1" id="KW-0547">Nucleotide-binding</keyword>
<keyword evidence="5" id="KW-1185">Reference proteome</keyword>
<dbReference type="InterPro" id="IPR027413">
    <property type="entry name" value="GROEL-like_equatorial_sf"/>
</dbReference>
<dbReference type="Pfam" id="PF00118">
    <property type="entry name" value="Cpn60_TCP1"/>
    <property type="match status" value="1"/>
</dbReference>
<organism evidence="4 5">
    <name type="scientific">Anisakis simplex</name>
    <name type="common">Herring worm</name>
    <dbReference type="NCBI Taxonomy" id="6269"/>
    <lineage>
        <taxon>Eukaryota</taxon>
        <taxon>Metazoa</taxon>
        <taxon>Ecdysozoa</taxon>
        <taxon>Nematoda</taxon>
        <taxon>Chromadorea</taxon>
        <taxon>Rhabditida</taxon>
        <taxon>Spirurina</taxon>
        <taxon>Ascaridomorpha</taxon>
        <taxon>Ascaridoidea</taxon>
        <taxon>Anisakidae</taxon>
        <taxon>Anisakis</taxon>
        <taxon>Anisakis simplex complex</taxon>
    </lineage>
</organism>
<evidence type="ECO:0000313" key="5">
    <source>
        <dbReference type="Proteomes" id="UP000267096"/>
    </source>
</evidence>
<dbReference type="EMBL" id="UYRR01014208">
    <property type="protein sequence ID" value="VDK27159.1"/>
    <property type="molecule type" value="Genomic_DNA"/>
</dbReference>